<reference evidence="2 3" key="1">
    <citation type="submission" date="2017-10" db="EMBL/GenBank/DDBJ databases">
        <title>Genomics of the genus Arcobacter.</title>
        <authorList>
            <person name="Perez-Cataluna A."/>
            <person name="Figueras M.J."/>
        </authorList>
    </citation>
    <scope>NUCLEOTIDE SEQUENCE [LARGE SCALE GENOMIC DNA]</scope>
    <source>
        <strain evidence="2 3">DSM 24636</strain>
    </source>
</reference>
<name>A0A4Q0Y4H5_9BACT</name>
<dbReference type="RefSeq" id="WP_129081684.1">
    <property type="nucleotide sequence ID" value="NZ_CP041070.1"/>
</dbReference>
<proteinExistence type="predicted"/>
<feature type="transmembrane region" description="Helical" evidence="1">
    <location>
        <begin position="5"/>
        <end position="22"/>
    </location>
</feature>
<organism evidence="2 3">
    <name type="scientific">Halarcobacter anaerophilus</name>
    <dbReference type="NCBI Taxonomy" id="877500"/>
    <lineage>
        <taxon>Bacteria</taxon>
        <taxon>Pseudomonadati</taxon>
        <taxon>Campylobacterota</taxon>
        <taxon>Epsilonproteobacteria</taxon>
        <taxon>Campylobacterales</taxon>
        <taxon>Arcobacteraceae</taxon>
        <taxon>Halarcobacter</taxon>
    </lineage>
</organism>
<gene>
    <name evidence="2" type="ORF">CRV06_05445</name>
</gene>
<protein>
    <submittedName>
        <fullName evidence="2">Uncharacterized protein</fullName>
    </submittedName>
</protein>
<accession>A0A4Q0Y4H5</accession>
<evidence type="ECO:0000313" key="2">
    <source>
        <dbReference type="EMBL" id="RXJ63639.1"/>
    </source>
</evidence>
<feature type="transmembrane region" description="Helical" evidence="1">
    <location>
        <begin position="28"/>
        <end position="44"/>
    </location>
</feature>
<comment type="caution">
    <text evidence="2">The sequence shown here is derived from an EMBL/GenBank/DDBJ whole genome shotgun (WGS) entry which is preliminary data.</text>
</comment>
<dbReference type="EMBL" id="PDKO01000003">
    <property type="protein sequence ID" value="RXJ63639.1"/>
    <property type="molecule type" value="Genomic_DNA"/>
</dbReference>
<evidence type="ECO:0000313" key="3">
    <source>
        <dbReference type="Proteomes" id="UP000290191"/>
    </source>
</evidence>
<dbReference type="AlphaFoldDB" id="A0A4Q0Y4H5"/>
<keyword evidence="3" id="KW-1185">Reference proteome</keyword>
<keyword evidence="1" id="KW-0472">Membrane</keyword>
<evidence type="ECO:0000256" key="1">
    <source>
        <dbReference type="SAM" id="Phobius"/>
    </source>
</evidence>
<sequence length="65" mass="7710">MYSDYKTTTTYFIVIIAFVYAVYMDKPILVNTIIIPMIIMWIILKTNSKELMKDLISVLKDKWSK</sequence>
<dbReference type="Proteomes" id="UP000290191">
    <property type="component" value="Unassembled WGS sequence"/>
</dbReference>
<keyword evidence="1" id="KW-0812">Transmembrane</keyword>
<keyword evidence="1" id="KW-1133">Transmembrane helix</keyword>